<comment type="caution">
    <text evidence="4">The sequence shown here is derived from an EMBL/GenBank/DDBJ whole genome shotgun (WGS) entry which is preliminary data.</text>
</comment>
<keyword evidence="5" id="KW-1185">Reference proteome</keyword>
<dbReference type="SUPFAM" id="SSF51735">
    <property type="entry name" value="NAD(P)-binding Rossmann-fold domains"/>
    <property type="match status" value="1"/>
</dbReference>
<gene>
    <name evidence="4" type="ORF">R3P96_21595</name>
</gene>
<sequence>MDPLRGADAANPAAARGAKATQPEPRSNVAVLGATGSIGRHVVEAFAREGHSVLAIARDRKQVAAGCKMVELDLLKVEGSEIAEIFAASDIRIVVNAAGCWPTAGDVDWHPDAELVDRLLSAVVQLPVRPRFIHIGTFHEYGPQSHGTMIDESYCPQPESSYARSKLAGSTAVLNASRSGQVQGVVVRSVNSFGPGVATRSFLGMVVRRLRELPCGGRLRLEVADAQRDFVDSRDLANAVLLLAKSPVVGRAVNIGRGEALHMRDLLEALVRLAGFPPDALELIDSQIVSYGGDWTQADAGLAERLVGWTPKISVKQSLKDMWEASSSSRFY</sequence>
<dbReference type="RefSeq" id="WP_317566063.1">
    <property type="nucleotide sequence ID" value="NZ_JAWLJX010000009.1"/>
</dbReference>
<feature type="domain" description="NAD-dependent epimerase/dehydratase" evidence="3">
    <location>
        <begin position="29"/>
        <end position="256"/>
    </location>
</feature>
<dbReference type="InterPro" id="IPR001509">
    <property type="entry name" value="Epimerase_deHydtase"/>
</dbReference>
<dbReference type="EMBL" id="JAWLJX010000009">
    <property type="protein sequence ID" value="MDV6263942.1"/>
    <property type="molecule type" value="Genomic_DNA"/>
</dbReference>
<feature type="region of interest" description="Disordered" evidence="2">
    <location>
        <begin position="1"/>
        <end position="26"/>
    </location>
</feature>
<dbReference type="Proteomes" id="UP001185755">
    <property type="component" value="Unassembled WGS sequence"/>
</dbReference>
<evidence type="ECO:0000313" key="4">
    <source>
        <dbReference type="EMBL" id="MDV6263942.1"/>
    </source>
</evidence>
<proteinExistence type="inferred from homology"/>
<dbReference type="Gene3D" id="3.40.50.720">
    <property type="entry name" value="NAD(P)-binding Rossmann-like Domain"/>
    <property type="match status" value="1"/>
</dbReference>
<evidence type="ECO:0000313" key="5">
    <source>
        <dbReference type="Proteomes" id="UP001185755"/>
    </source>
</evidence>
<dbReference type="Pfam" id="PF01370">
    <property type="entry name" value="Epimerase"/>
    <property type="match status" value="1"/>
</dbReference>
<name>A0ABU4BIB3_9NOCA</name>
<feature type="compositionally biased region" description="Low complexity" evidence="2">
    <location>
        <begin position="7"/>
        <end position="20"/>
    </location>
</feature>
<accession>A0ABU4BIB3</accession>
<dbReference type="InterPro" id="IPR036291">
    <property type="entry name" value="NAD(P)-bd_dom_sf"/>
</dbReference>
<protein>
    <submittedName>
        <fullName evidence="4">NAD(P)-dependent oxidoreductase</fullName>
    </submittedName>
</protein>
<organism evidence="4 5">
    <name type="scientific">Rhodococcoides yunnanense</name>
    <dbReference type="NCBI Taxonomy" id="278209"/>
    <lineage>
        <taxon>Bacteria</taxon>
        <taxon>Bacillati</taxon>
        <taxon>Actinomycetota</taxon>
        <taxon>Actinomycetes</taxon>
        <taxon>Mycobacteriales</taxon>
        <taxon>Nocardiaceae</taxon>
        <taxon>Rhodococcoides</taxon>
    </lineage>
</organism>
<dbReference type="PANTHER" id="PTHR43000">
    <property type="entry name" value="DTDP-D-GLUCOSE 4,6-DEHYDRATASE-RELATED"/>
    <property type="match status" value="1"/>
</dbReference>
<evidence type="ECO:0000259" key="3">
    <source>
        <dbReference type="Pfam" id="PF01370"/>
    </source>
</evidence>
<reference evidence="4 5" key="1">
    <citation type="submission" date="2023-10" db="EMBL/GenBank/DDBJ databases">
        <title>Development of a sustainable strategy for remediation of hydrocarbon-contaminated territories based on the waste exchange concept.</title>
        <authorList>
            <person name="Krivoruchko A."/>
        </authorList>
    </citation>
    <scope>NUCLEOTIDE SEQUENCE [LARGE SCALE GENOMIC DNA]</scope>
    <source>
        <strain evidence="4 5">IEGM 1323</strain>
    </source>
</reference>
<evidence type="ECO:0000256" key="2">
    <source>
        <dbReference type="SAM" id="MobiDB-lite"/>
    </source>
</evidence>
<comment type="similarity">
    <text evidence="1">Belongs to the NAD(P)-dependent epimerase/dehydratase family.</text>
</comment>
<evidence type="ECO:0000256" key="1">
    <source>
        <dbReference type="ARBA" id="ARBA00007637"/>
    </source>
</evidence>